<feature type="binding site" evidence="6">
    <location>
        <position position="241"/>
    </location>
    <ligand>
        <name>a divalent metal cation</name>
        <dbReference type="ChEBI" id="CHEBI:60240"/>
        <label>1</label>
    </ligand>
</feature>
<feature type="domain" description="Peptidase M24" evidence="8">
    <location>
        <begin position="13"/>
        <end position="248"/>
    </location>
</feature>
<dbReference type="HAMAP" id="MF_01974">
    <property type="entry name" value="MetAP_1"/>
    <property type="match status" value="1"/>
</dbReference>
<feature type="binding site" evidence="6">
    <location>
        <position position="113"/>
    </location>
    <ligand>
        <name>a divalent metal cation</name>
        <dbReference type="ChEBI" id="CHEBI:60240"/>
        <label>1</label>
    </ligand>
</feature>
<dbReference type="InterPro" id="IPR001714">
    <property type="entry name" value="Pept_M24_MAP"/>
</dbReference>
<dbReference type="GO" id="GO:0070006">
    <property type="term" value="F:metalloaminopeptidase activity"/>
    <property type="evidence" value="ECO:0007669"/>
    <property type="project" value="UniProtKB-UniRule"/>
</dbReference>
<comment type="subunit">
    <text evidence="6">Monomer.</text>
</comment>
<dbReference type="EMBL" id="MFTJ01000047">
    <property type="protein sequence ID" value="OGI64582.1"/>
    <property type="molecule type" value="Genomic_DNA"/>
</dbReference>
<dbReference type="GO" id="GO:0046872">
    <property type="term" value="F:metal ion binding"/>
    <property type="evidence" value="ECO:0007669"/>
    <property type="project" value="UniProtKB-UniRule"/>
</dbReference>
<feature type="binding site" evidence="6">
    <location>
        <position position="210"/>
    </location>
    <ligand>
        <name>a divalent metal cation</name>
        <dbReference type="ChEBI" id="CHEBI:60240"/>
        <label>2</label>
        <note>catalytic</note>
    </ligand>
</feature>
<dbReference type="AlphaFoldDB" id="A0A1F6V4N9"/>
<dbReference type="PANTHER" id="PTHR43330:SF27">
    <property type="entry name" value="METHIONINE AMINOPEPTIDASE"/>
    <property type="match status" value="1"/>
</dbReference>
<dbReference type="Gene3D" id="3.90.230.10">
    <property type="entry name" value="Creatinase/methionine aminopeptidase superfamily"/>
    <property type="match status" value="1"/>
</dbReference>
<feature type="binding site" evidence="6">
    <location>
        <position position="84"/>
    </location>
    <ligand>
        <name>substrate</name>
    </ligand>
</feature>
<comment type="caution">
    <text evidence="9">The sequence shown here is derived from an EMBL/GenBank/DDBJ whole genome shotgun (WGS) entry which is preliminary data.</text>
</comment>
<dbReference type="GO" id="GO:0004239">
    <property type="term" value="F:initiator methionyl aminopeptidase activity"/>
    <property type="evidence" value="ECO:0007669"/>
    <property type="project" value="UniProtKB-UniRule"/>
</dbReference>
<feature type="binding site" evidence="6">
    <location>
        <position position="102"/>
    </location>
    <ligand>
        <name>a divalent metal cation</name>
        <dbReference type="ChEBI" id="CHEBI:60240"/>
        <label>1</label>
    </ligand>
</feature>
<evidence type="ECO:0000259" key="8">
    <source>
        <dbReference type="Pfam" id="PF00557"/>
    </source>
</evidence>
<dbReference type="PRINTS" id="PR00599">
    <property type="entry name" value="MAPEPTIDASE"/>
</dbReference>
<evidence type="ECO:0000256" key="3">
    <source>
        <dbReference type="ARBA" id="ARBA00022670"/>
    </source>
</evidence>
<protein>
    <recommendedName>
        <fullName evidence="6 7">Methionine aminopeptidase</fullName>
        <shortName evidence="6">MAP</shortName>
        <shortName evidence="6">MetAP</shortName>
        <ecNumber evidence="6 7">3.4.11.18</ecNumber>
    </recommendedName>
    <alternativeName>
        <fullName evidence="6">Peptidase M</fullName>
    </alternativeName>
</protein>
<feature type="binding site" evidence="6">
    <location>
        <position position="177"/>
    </location>
    <ligand>
        <name>a divalent metal cation</name>
        <dbReference type="ChEBI" id="CHEBI:60240"/>
        <label>2</label>
        <note>catalytic</note>
    </ligand>
</feature>
<evidence type="ECO:0000256" key="1">
    <source>
        <dbReference type="ARBA" id="ARBA00002521"/>
    </source>
</evidence>
<dbReference type="SUPFAM" id="SSF55920">
    <property type="entry name" value="Creatinase/aminopeptidase"/>
    <property type="match status" value="1"/>
</dbReference>
<evidence type="ECO:0000256" key="4">
    <source>
        <dbReference type="ARBA" id="ARBA00022723"/>
    </source>
</evidence>
<reference evidence="9 10" key="1">
    <citation type="journal article" date="2016" name="Nat. Commun.">
        <title>Thousands of microbial genomes shed light on interconnected biogeochemical processes in an aquifer system.</title>
        <authorList>
            <person name="Anantharaman K."/>
            <person name="Brown C.T."/>
            <person name="Hug L.A."/>
            <person name="Sharon I."/>
            <person name="Castelle C.J."/>
            <person name="Probst A.J."/>
            <person name="Thomas B.C."/>
            <person name="Singh A."/>
            <person name="Wilkins M.J."/>
            <person name="Karaoz U."/>
            <person name="Brodie E.L."/>
            <person name="Williams K.H."/>
            <person name="Hubbard S.S."/>
            <person name="Banfield J.F."/>
        </authorList>
    </citation>
    <scope>NUCLEOTIDE SEQUENCE [LARGE SCALE GENOMIC DNA]</scope>
</reference>
<feature type="binding site" evidence="6">
    <location>
        <position position="113"/>
    </location>
    <ligand>
        <name>a divalent metal cation</name>
        <dbReference type="ChEBI" id="CHEBI:60240"/>
        <label>2</label>
        <note>catalytic</note>
    </ligand>
</feature>
<dbReference type="EC" id="3.4.11.18" evidence="6 7"/>
<comment type="function">
    <text evidence="1 6">Removes the N-terminal methionine from nascent proteins. The N-terminal methionine is often cleaved when the second residue in the primary sequence is small and uncharged (Met-Ala-, Cys, Gly, Pro, Ser, Thr, or Val). Requires deformylation of the N(alpha)-formylated initiator methionine before it can be hydrolyzed.</text>
</comment>
<dbReference type="GO" id="GO:0005829">
    <property type="term" value="C:cytosol"/>
    <property type="evidence" value="ECO:0007669"/>
    <property type="project" value="TreeGrafter"/>
</dbReference>
<organism evidence="9 10">
    <name type="scientific">Candidatus Nomurabacteria bacterium RIFCSPHIGHO2_01_FULL_39_10</name>
    <dbReference type="NCBI Taxonomy" id="1801733"/>
    <lineage>
        <taxon>Bacteria</taxon>
        <taxon>Candidatus Nomuraibacteriota</taxon>
    </lineage>
</organism>
<sequence>MPVIIKTQEEIEILREGGKHLAEVLYKVKEKVVPGISTKELDLYAEKLIHEMGDTPAFLNYRPAGAKFPFPASLCVSVNDEVVHGIPNKKRIFKEGDIVSLDLGLKHKGLFTDMAITVPIGKVSIESQKLMEVTERALQVGIDAAQAGNTVGDIGYAVESFVRSQGKYGIVEVLSGHGVGRAIHEDPYIPNFGKAGKGEKLVAGMVVAIEPMLNNGAKNVTIDEDGYTFRTADGKNSAHFEHTILITETEAKILTQTFS</sequence>
<keyword evidence="2 6" id="KW-0031">Aminopeptidase</keyword>
<comment type="cofactor">
    <cofactor evidence="6">
        <name>Co(2+)</name>
        <dbReference type="ChEBI" id="CHEBI:48828"/>
    </cofactor>
    <cofactor evidence="6">
        <name>Zn(2+)</name>
        <dbReference type="ChEBI" id="CHEBI:29105"/>
    </cofactor>
    <cofactor evidence="6">
        <name>Mn(2+)</name>
        <dbReference type="ChEBI" id="CHEBI:29035"/>
    </cofactor>
    <cofactor evidence="6">
        <name>Fe(2+)</name>
        <dbReference type="ChEBI" id="CHEBI:29033"/>
    </cofactor>
    <text evidence="6">Binds 2 divalent metal cations per subunit. Has a high-affinity and a low affinity metal-binding site. The true nature of the physiological cofactor is under debate. The enzyme is active with cobalt, zinc, manganese or divalent iron ions. Most likely, methionine aminopeptidases function as mononuclear Fe(2+)-metalloproteases under physiological conditions, and the catalytically relevant metal-binding site has been assigned to the histidine-containing high-affinity site.</text>
</comment>
<feature type="binding site" evidence="6">
    <location>
        <position position="241"/>
    </location>
    <ligand>
        <name>a divalent metal cation</name>
        <dbReference type="ChEBI" id="CHEBI:60240"/>
        <label>2</label>
        <note>catalytic</note>
    </ligand>
</feature>
<accession>A0A1F6V4N9</accession>
<dbReference type="PANTHER" id="PTHR43330">
    <property type="entry name" value="METHIONINE AMINOPEPTIDASE"/>
    <property type="match status" value="1"/>
</dbReference>
<evidence type="ECO:0000256" key="6">
    <source>
        <dbReference type="HAMAP-Rule" id="MF_01974"/>
    </source>
</evidence>
<dbReference type="InterPro" id="IPR000994">
    <property type="entry name" value="Pept_M24"/>
</dbReference>
<dbReference type="Proteomes" id="UP000178700">
    <property type="component" value="Unassembled WGS sequence"/>
</dbReference>
<name>A0A1F6V4N9_9BACT</name>
<evidence type="ECO:0000256" key="2">
    <source>
        <dbReference type="ARBA" id="ARBA00022438"/>
    </source>
</evidence>
<dbReference type="NCBIfam" id="TIGR00500">
    <property type="entry name" value="met_pdase_I"/>
    <property type="match status" value="1"/>
</dbReference>
<evidence type="ECO:0000313" key="10">
    <source>
        <dbReference type="Proteomes" id="UP000178700"/>
    </source>
</evidence>
<keyword evidence="3 6" id="KW-0645">Protease</keyword>
<comment type="catalytic activity">
    <reaction evidence="6 7">
        <text>Release of N-terminal amino acids, preferentially methionine, from peptides and arylamides.</text>
        <dbReference type="EC" id="3.4.11.18"/>
    </reaction>
</comment>
<keyword evidence="4 6" id="KW-0479">Metal-binding</keyword>
<dbReference type="InterPro" id="IPR002467">
    <property type="entry name" value="Pept_M24A_MAP1"/>
</dbReference>
<evidence type="ECO:0000256" key="7">
    <source>
        <dbReference type="RuleBase" id="RU003653"/>
    </source>
</evidence>
<gene>
    <name evidence="6" type="primary">map</name>
    <name evidence="9" type="ORF">A2642_03825</name>
</gene>
<proteinExistence type="inferred from homology"/>
<dbReference type="CDD" id="cd01086">
    <property type="entry name" value="MetAP1"/>
    <property type="match status" value="1"/>
</dbReference>
<evidence type="ECO:0000313" key="9">
    <source>
        <dbReference type="EMBL" id="OGI64582.1"/>
    </source>
</evidence>
<dbReference type="InterPro" id="IPR036005">
    <property type="entry name" value="Creatinase/aminopeptidase-like"/>
</dbReference>
<feature type="binding site" evidence="6">
    <location>
        <position position="184"/>
    </location>
    <ligand>
        <name>substrate</name>
    </ligand>
</feature>
<dbReference type="Pfam" id="PF00557">
    <property type="entry name" value="Peptidase_M24"/>
    <property type="match status" value="1"/>
</dbReference>
<comment type="similarity">
    <text evidence="6">Belongs to the peptidase M24A family. Methionine aminopeptidase type 1 subfamily.</text>
</comment>
<dbReference type="GO" id="GO:0006508">
    <property type="term" value="P:proteolysis"/>
    <property type="evidence" value="ECO:0007669"/>
    <property type="project" value="UniProtKB-KW"/>
</dbReference>
<keyword evidence="5 6" id="KW-0378">Hydrolase</keyword>
<evidence type="ECO:0000256" key="5">
    <source>
        <dbReference type="ARBA" id="ARBA00022801"/>
    </source>
</evidence>